<organism evidence="1 2">
    <name type="scientific">Mycobacterium innocens</name>
    <dbReference type="NCBI Taxonomy" id="2341083"/>
    <lineage>
        <taxon>Bacteria</taxon>
        <taxon>Bacillati</taxon>
        <taxon>Actinomycetota</taxon>
        <taxon>Actinomycetes</taxon>
        <taxon>Mycobacteriales</taxon>
        <taxon>Mycobacteriaceae</taxon>
        <taxon>Mycobacterium</taxon>
    </lineage>
</organism>
<gene>
    <name evidence="1" type="ORF">LAUMK13_05703</name>
</gene>
<evidence type="ECO:0000313" key="1">
    <source>
        <dbReference type="EMBL" id="VBA46638.1"/>
    </source>
</evidence>
<dbReference type="AlphaFoldDB" id="A0A498QL19"/>
<proteinExistence type="predicted"/>
<evidence type="ECO:0000313" key="2">
    <source>
        <dbReference type="Proteomes" id="UP000267289"/>
    </source>
</evidence>
<dbReference type="Proteomes" id="UP000267289">
    <property type="component" value="Unassembled WGS sequence"/>
</dbReference>
<accession>A0A498QL19</accession>
<name>A0A498QL19_9MYCO</name>
<keyword evidence="2" id="KW-1185">Reference proteome</keyword>
<reference evidence="1 2" key="1">
    <citation type="submission" date="2018-09" db="EMBL/GenBank/DDBJ databases">
        <authorList>
            <person name="Tagini F."/>
        </authorList>
    </citation>
    <scope>NUCLEOTIDE SEQUENCE [LARGE SCALE GENOMIC DNA]</scope>
    <source>
        <strain evidence="1 2">MK13</strain>
    </source>
</reference>
<protein>
    <submittedName>
        <fullName evidence="1">Uncharacterized protein</fullName>
    </submittedName>
</protein>
<sequence>MQTGHLAVGDDSGADFAAEHRAGHGMPGFMDAGGEVPPLAVCQVGACEGSPGLGLGHRVSFRVG</sequence>
<dbReference type="EMBL" id="UPHQ01000317">
    <property type="protein sequence ID" value="VBA46638.1"/>
    <property type="molecule type" value="Genomic_DNA"/>
</dbReference>